<dbReference type="InterPro" id="IPR050256">
    <property type="entry name" value="Glycosyltransferase_2"/>
</dbReference>
<sequence length="281" mass="30854">MPTTFPDEVDEAALADYAARYGDHRFAPVVVLIAAYNERDAIPAVLEGIPSTSCELNVDTLVVVDGASDDTADVAVRYGAYTCVAPTNRGQGAALRLGYRLAAERGARYVVTTDADGQYEIDELPRLLRPLLDDEADFVTGSRRLGSSENPQLLRRVGTYVFAWLVSVMTGQRITDTSFGFRAMRVEVANSVRLEQQQYQSSELLVGVLARGYRVRERAMTMRQRVAGVSKKGNNVLYGYRYSRVVLGTWLRERRAQRLAGASGSSTADEQVSEPARAAGE</sequence>
<keyword evidence="5" id="KW-1185">Reference proteome</keyword>
<feature type="domain" description="Glycosyltransferase 2-like" evidence="3">
    <location>
        <begin position="31"/>
        <end position="190"/>
    </location>
</feature>
<dbReference type="RefSeq" id="WP_211481223.1">
    <property type="nucleotide sequence ID" value="NZ_FNJR01000004.1"/>
</dbReference>
<evidence type="ECO:0000256" key="1">
    <source>
        <dbReference type="ARBA" id="ARBA00006739"/>
    </source>
</evidence>
<dbReference type="PANTHER" id="PTHR48090:SF7">
    <property type="entry name" value="RFBJ PROTEIN"/>
    <property type="match status" value="1"/>
</dbReference>
<dbReference type="InterPro" id="IPR001173">
    <property type="entry name" value="Glyco_trans_2-like"/>
</dbReference>
<dbReference type="InterPro" id="IPR029044">
    <property type="entry name" value="Nucleotide-diphossugar_trans"/>
</dbReference>
<dbReference type="Pfam" id="PF00535">
    <property type="entry name" value="Glycos_transf_2"/>
    <property type="match status" value="1"/>
</dbReference>
<feature type="region of interest" description="Disordered" evidence="2">
    <location>
        <begin position="261"/>
        <end position="281"/>
    </location>
</feature>
<dbReference type="Gene3D" id="3.90.550.10">
    <property type="entry name" value="Spore Coat Polysaccharide Biosynthesis Protein SpsA, Chain A"/>
    <property type="match status" value="1"/>
</dbReference>
<evidence type="ECO:0000313" key="5">
    <source>
        <dbReference type="Proteomes" id="UP000199497"/>
    </source>
</evidence>
<dbReference type="PANTHER" id="PTHR48090">
    <property type="entry name" value="UNDECAPRENYL-PHOSPHATE 4-DEOXY-4-FORMAMIDO-L-ARABINOSE TRANSFERASE-RELATED"/>
    <property type="match status" value="1"/>
</dbReference>
<name>A0A1H0SNH2_9ACTN</name>
<dbReference type="STRING" id="405564.SAMN04487905_10458"/>
<proteinExistence type="inferred from homology"/>
<dbReference type="AlphaFoldDB" id="A0A1H0SNH2"/>
<dbReference type="Proteomes" id="UP000199497">
    <property type="component" value="Unassembled WGS sequence"/>
</dbReference>
<protein>
    <submittedName>
        <fullName evidence="4">Glycosyl transferase family 2</fullName>
    </submittedName>
</protein>
<dbReference type="GO" id="GO:0016740">
    <property type="term" value="F:transferase activity"/>
    <property type="evidence" value="ECO:0007669"/>
    <property type="project" value="UniProtKB-KW"/>
</dbReference>
<evidence type="ECO:0000259" key="3">
    <source>
        <dbReference type="Pfam" id="PF00535"/>
    </source>
</evidence>
<dbReference type="CDD" id="cd04179">
    <property type="entry name" value="DPM_DPG-synthase_like"/>
    <property type="match status" value="1"/>
</dbReference>
<evidence type="ECO:0000256" key="2">
    <source>
        <dbReference type="SAM" id="MobiDB-lite"/>
    </source>
</evidence>
<dbReference type="EMBL" id="FNJR01000004">
    <property type="protein sequence ID" value="SDP42726.1"/>
    <property type="molecule type" value="Genomic_DNA"/>
</dbReference>
<gene>
    <name evidence="4" type="ORF">SAMN04487905_10458</name>
</gene>
<keyword evidence="4" id="KW-0808">Transferase</keyword>
<organism evidence="4 5">
    <name type="scientific">Actinopolyspora xinjiangensis</name>
    <dbReference type="NCBI Taxonomy" id="405564"/>
    <lineage>
        <taxon>Bacteria</taxon>
        <taxon>Bacillati</taxon>
        <taxon>Actinomycetota</taxon>
        <taxon>Actinomycetes</taxon>
        <taxon>Actinopolysporales</taxon>
        <taxon>Actinopolysporaceae</taxon>
        <taxon>Actinopolyspora</taxon>
    </lineage>
</organism>
<evidence type="ECO:0000313" key="4">
    <source>
        <dbReference type="EMBL" id="SDP42726.1"/>
    </source>
</evidence>
<reference evidence="5" key="1">
    <citation type="submission" date="2016-10" db="EMBL/GenBank/DDBJ databases">
        <authorList>
            <person name="Varghese N."/>
            <person name="Submissions S."/>
        </authorList>
    </citation>
    <scope>NUCLEOTIDE SEQUENCE [LARGE SCALE GENOMIC DNA]</scope>
    <source>
        <strain evidence="5">DSM 46732</strain>
    </source>
</reference>
<comment type="similarity">
    <text evidence="1">Belongs to the glycosyltransferase 2 family.</text>
</comment>
<dbReference type="SUPFAM" id="SSF53448">
    <property type="entry name" value="Nucleotide-diphospho-sugar transferases"/>
    <property type="match status" value="1"/>
</dbReference>
<accession>A0A1H0SNH2</accession>